<feature type="signal peptide" evidence="1">
    <location>
        <begin position="1"/>
        <end position="18"/>
    </location>
</feature>
<evidence type="ECO:0000313" key="3">
    <source>
        <dbReference type="Proteomes" id="UP000838756"/>
    </source>
</evidence>
<dbReference type="EMBL" id="CAKXAJ010026185">
    <property type="protein sequence ID" value="CAH2261225.1"/>
    <property type="molecule type" value="Genomic_DNA"/>
</dbReference>
<dbReference type="Proteomes" id="UP000838756">
    <property type="component" value="Unassembled WGS sequence"/>
</dbReference>
<reference evidence="2" key="1">
    <citation type="submission" date="2022-03" db="EMBL/GenBank/DDBJ databases">
        <authorList>
            <person name="Lindestad O."/>
        </authorList>
    </citation>
    <scope>NUCLEOTIDE SEQUENCE</scope>
</reference>
<protein>
    <submittedName>
        <fullName evidence="2">Jg17215 protein</fullName>
    </submittedName>
</protein>
<evidence type="ECO:0000256" key="1">
    <source>
        <dbReference type="SAM" id="SignalP"/>
    </source>
</evidence>
<keyword evidence="1" id="KW-0732">Signal</keyword>
<proteinExistence type="predicted"/>
<organism evidence="2 3">
    <name type="scientific">Pararge aegeria aegeria</name>
    <dbReference type="NCBI Taxonomy" id="348720"/>
    <lineage>
        <taxon>Eukaryota</taxon>
        <taxon>Metazoa</taxon>
        <taxon>Ecdysozoa</taxon>
        <taxon>Arthropoda</taxon>
        <taxon>Hexapoda</taxon>
        <taxon>Insecta</taxon>
        <taxon>Pterygota</taxon>
        <taxon>Neoptera</taxon>
        <taxon>Endopterygota</taxon>
        <taxon>Lepidoptera</taxon>
        <taxon>Glossata</taxon>
        <taxon>Ditrysia</taxon>
        <taxon>Papilionoidea</taxon>
        <taxon>Nymphalidae</taxon>
        <taxon>Satyrinae</taxon>
        <taxon>Satyrini</taxon>
        <taxon>Parargina</taxon>
        <taxon>Pararge</taxon>
    </lineage>
</organism>
<gene>
    <name evidence="2" type="primary">jg17215</name>
    <name evidence="2" type="ORF">PAEG_LOCUS23885</name>
</gene>
<accession>A0A8S4SER6</accession>
<dbReference type="AlphaFoldDB" id="A0A8S4SER6"/>
<evidence type="ECO:0000313" key="2">
    <source>
        <dbReference type="EMBL" id="CAH2261225.1"/>
    </source>
</evidence>
<feature type="chain" id="PRO_5035837066" evidence="1">
    <location>
        <begin position="19"/>
        <end position="101"/>
    </location>
</feature>
<comment type="caution">
    <text evidence="2">The sequence shown here is derived from an EMBL/GenBank/DDBJ whole genome shotgun (WGS) entry which is preliminary data.</text>
</comment>
<sequence length="101" mass="11246">MDPRVVLLVVGLAMRSAAHWGADEDSVHPWVESMAWRSQPEYRMPVALRLFAGCPPGYHEYNGVCVVALLRASFSGDKCPTGTVRVRDECVECVDCEEDTF</sequence>
<name>A0A8S4SER6_9NEOP</name>
<keyword evidence="3" id="KW-1185">Reference proteome</keyword>